<dbReference type="InterPro" id="IPR052895">
    <property type="entry name" value="HetReg/Transcr_Mod"/>
</dbReference>
<accession>A0ABR1R099</accession>
<proteinExistence type="predicted"/>
<keyword evidence="2" id="KW-1185">Reference proteome</keyword>
<protein>
    <submittedName>
        <fullName evidence="1">Heterokaryon incompatibility protein-domain-containing protein</fullName>
    </submittedName>
</protein>
<sequence>MINARRMIHRVLTPLGQQAAALLEDLSSFHDAWSNQRSFVTTADIYHSDYKVTPATLQAFAEKESLHNPEAWEGLHQFLEDEYFSRFWSIQDTVWSKTLVIRTPSLEISWDVLCLAIEAAILLSYGKSLPPAAANILASGYFRRHPNKPSGFHDWLIAEQSTMSLIPNDRMAVPMPIFEDCEHGRVSVWPAWDMENNDSGLSIFETFARAALVIGHVRFSLTTCIPQAAHKLPSWVPDWRYGQTRLLLNHPKSSFGASLLPDTFVIPDLNDGLTVELKISGYQVDIVVETSCYLPPRRHCDHYDVYGADILHFDEWFAFVKGIVGRQRRSEPAETDEFLLQFMDTVQARGCNTIWEHSMPVDRASRIERARQFVDFFDCEDMNITPELRLFHAACFPAHGRRIGVTRKGRLGLFPEVTERGDIVAILDGCKVPIILRKIAGEDERFKNIGESYVNGLMMGEMDSQTDCERKVFTII</sequence>
<evidence type="ECO:0000313" key="1">
    <source>
        <dbReference type="EMBL" id="KAK7994413.1"/>
    </source>
</evidence>
<gene>
    <name evidence="1" type="ORF">PG991_016001</name>
</gene>
<dbReference type="PANTHER" id="PTHR24148">
    <property type="entry name" value="ANKYRIN REPEAT DOMAIN-CONTAINING PROTEIN 39 HOMOLOG-RELATED"/>
    <property type="match status" value="1"/>
</dbReference>
<name>A0ABR1R099_9PEZI</name>
<comment type="caution">
    <text evidence="1">The sequence shown here is derived from an EMBL/GenBank/DDBJ whole genome shotgun (WGS) entry which is preliminary data.</text>
</comment>
<reference evidence="1 2" key="1">
    <citation type="submission" date="2023-01" db="EMBL/GenBank/DDBJ databases">
        <title>Analysis of 21 Apiospora genomes using comparative genomics revels a genus with tremendous synthesis potential of carbohydrate active enzymes and secondary metabolites.</title>
        <authorList>
            <person name="Sorensen T."/>
        </authorList>
    </citation>
    <scope>NUCLEOTIDE SEQUENCE [LARGE SCALE GENOMIC DNA]</scope>
    <source>
        <strain evidence="1 2">CBS 20057</strain>
    </source>
</reference>
<dbReference type="PANTHER" id="PTHR24148:SF64">
    <property type="entry name" value="HETEROKARYON INCOMPATIBILITY DOMAIN-CONTAINING PROTEIN"/>
    <property type="match status" value="1"/>
</dbReference>
<dbReference type="Pfam" id="PF26639">
    <property type="entry name" value="Het-6_barrel"/>
    <property type="match status" value="1"/>
</dbReference>
<evidence type="ECO:0000313" key="2">
    <source>
        <dbReference type="Proteomes" id="UP001396898"/>
    </source>
</evidence>
<dbReference type="Proteomes" id="UP001396898">
    <property type="component" value="Unassembled WGS sequence"/>
</dbReference>
<organism evidence="1 2">
    <name type="scientific">Apiospora marii</name>
    <dbReference type="NCBI Taxonomy" id="335849"/>
    <lineage>
        <taxon>Eukaryota</taxon>
        <taxon>Fungi</taxon>
        <taxon>Dikarya</taxon>
        <taxon>Ascomycota</taxon>
        <taxon>Pezizomycotina</taxon>
        <taxon>Sordariomycetes</taxon>
        <taxon>Xylariomycetidae</taxon>
        <taxon>Amphisphaeriales</taxon>
        <taxon>Apiosporaceae</taxon>
        <taxon>Apiospora</taxon>
    </lineage>
</organism>
<dbReference type="EMBL" id="JAQQWI010000024">
    <property type="protein sequence ID" value="KAK7994413.1"/>
    <property type="molecule type" value="Genomic_DNA"/>
</dbReference>